<reference evidence="10 11" key="2">
    <citation type="journal article" date="2012" name="Open Biol.">
        <title>Characteristics of nucleosomes and linker DNA regions on the genome of the basidiomycete Mixia osmundae revealed by mono- and dinucleosome mapping.</title>
        <authorList>
            <person name="Nishida H."/>
            <person name="Kondo S."/>
            <person name="Matsumoto T."/>
            <person name="Suzuki Y."/>
            <person name="Yoshikawa H."/>
            <person name="Taylor T.D."/>
            <person name="Sugiyama J."/>
        </authorList>
    </citation>
    <scope>NUCLEOTIDE SEQUENCE [LARGE SCALE GENOMIC DNA]</scope>
    <source>
        <strain evidence="11">CBS 9802 / IAM 14324 / JCM 22182 / KY 12970</strain>
    </source>
</reference>
<evidence type="ECO:0000256" key="2">
    <source>
        <dbReference type="ARBA" id="ARBA00022527"/>
    </source>
</evidence>
<keyword evidence="3" id="KW-0808">Transferase</keyword>
<keyword evidence="4 7" id="KW-0547">Nucleotide-binding</keyword>
<dbReference type="GO" id="GO:0005737">
    <property type="term" value="C:cytoplasm"/>
    <property type="evidence" value="ECO:0007669"/>
    <property type="project" value="TreeGrafter"/>
</dbReference>
<evidence type="ECO:0000259" key="9">
    <source>
        <dbReference type="PROSITE" id="PS50011"/>
    </source>
</evidence>
<dbReference type="STRING" id="764103.G7E7J6"/>
<evidence type="ECO:0000256" key="3">
    <source>
        <dbReference type="ARBA" id="ARBA00022679"/>
    </source>
</evidence>
<feature type="region of interest" description="Disordered" evidence="8">
    <location>
        <begin position="1135"/>
        <end position="1171"/>
    </location>
</feature>
<dbReference type="InterPro" id="IPR011009">
    <property type="entry name" value="Kinase-like_dom_sf"/>
</dbReference>
<dbReference type="GO" id="GO:0004674">
    <property type="term" value="F:protein serine/threonine kinase activity"/>
    <property type="evidence" value="ECO:0007669"/>
    <property type="project" value="UniProtKB-KW"/>
</dbReference>
<keyword evidence="2" id="KW-0723">Serine/threonine-protein kinase</keyword>
<protein>
    <recommendedName>
        <fullName evidence="9">Protein kinase domain-containing protein</fullName>
    </recommendedName>
</protein>
<feature type="domain" description="Protein kinase" evidence="9">
    <location>
        <begin position="464"/>
        <end position="728"/>
    </location>
</feature>
<dbReference type="InterPro" id="IPR008271">
    <property type="entry name" value="Ser/Thr_kinase_AS"/>
</dbReference>
<dbReference type="PANTHER" id="PTHR24346:SF82">
    <property type="entry name" value="KP78A-RELATED"/>
    <property type="match status" value="1"/>
</dbReference>
<dbReference type="OrthoDB" id="5396786at2759"/>
<dbReference type="eggNOG" id="KOG0586">
    <property type="taxonomic scope" value="Eukaryota"/>
</dbReference>
<organism evidence="10 11">
    <name type="scientific">Mixia osmundae (strain CBS 9802 / IAM 14324 / JCM 22182 / KY 12970)</name>
    <dbReference type="NCBI Taxonomy" id="764103"/>
    <lineage>
        <taxon>Eukaryota</taxon>
        <taxon>Fungi</taxon>
        <taxon>Dikarya</taxon>
        <taxon>Basidiomycota</taxon>
        <taxon>Pucciniomycotina</taxon>
        <taxon>Mixiomycetes</taxon>
        <taxon>Mixiales</taxon>
        <taxon>Mixiaceae</taxon>
        <taxon>Mixia</taxon>
    </lineage>
</organism>
<evidence type="ECO:0000256" key="6">
    <source>
        <dbReference type="ARBA" id="ARBA00022840"/>
    </source>
</evidence>
<dbReference type="PROSITE" id="PS00107">
    <property type="entry name" value="PROTEIN_KINASE_ATP"/>
    <property type="match status" value="1"/>
</dbReference>
<dbReference type="Pfam" id="PF00069">
    <property type="entry name" value="Pkinase"/>
    <property type="match status" value="1"/>
</dbReference>
<comment type="similarity">
    <text evidence="1">Belongs to the protein kinase superfamily. CAMK Ser/Thr protein kinase family. NIM1 subfamily.</text>
</comment>
<feature type="compositionally biased region" description="Basic and acidic residues" evidence="8">
    <location>
        <begin position="958"/>
        <end position="969"/>
    </location>
</feature>
<proteinExistence type="inferred from homology"/>
<feature type="region of interest" description="Disordered" evidence="8">
    <location>
        <begin position="994"/>
        <end position="1019"/>
    </location>
</feature>
<dbReference type="Pfam" id="PF14953">
    <property type="entry name" value="DUF4504"/>
    <property type="match status" value="1"/>
</dbReference>
<dbReference type="InterPro" id="IPR000719">
    <property type="entry name" value="Prot_kinase_dom"/>
</dbReference>
<accession>G7E7J6</accession>
<dbReference type="InterPro" id="IPR017441">
    <property type="entry name" value="Protein_kinase_ATP_BS"/>
</dbReference>
<dbReference type="PROSITE" id="PS50011">
    <property type="entry name" value="PROTEIN_KINASE_DOM"/>
    <property type="match status" value="1"/>
</dbReference>
<dbReference type="RefSeq" id="XP_014566981.1">
    <property type="nucleotide sequence ID" value="XM_014711495.1"/>
</dbReference>
<name>G7E7J6_MIXOS</name>
<sequence>MSDGHGSAPDFAARLRSVQHICRWCMAGSRRVTDSIALNLTLTELGIKSAYLLDEIVLSLQQCTALLQALGPDRRTLKLLYDPDTQTALFCNTILLQDMQGKLDKILYVNASKSYKPTRCERPEWLTSCAVTSLERDFGIVRSSSTAIQYRRRLVTLVGVLLGYPYVYCFDDEDLGEMNNLGSEPLCVISAWLSADLADHADSSRKKQLRHKVLSFSVPVCLRANNEELAAAVLATLRARLTDCPLQHQIDITPMADPHAPMAAGVVTPASDSGVSGLADSRPTDSKPAKPAMVKRRSTYSPDAPGTATDLLLNSGGHTERAKASIEVSTLAARSRSTSRAPSLHLTTPSLSRQPSQDLISTATSASSETGQADQDRIGRRRVRQIAREHDADSTPRVASRASTPARPKATLAQSLPATLSYVNEPLKIEEAIRLQVREEPRLVKTLDESILPEGIGDYTFVPANQGGVLGKGKFSSVHIALKGHKKYAVKHTALYPHHPLIASRLLREPAILAELPHHPNLIRVFETIRTPGHFYLVEEYLQGYINLEEYVVTFPDHKLPLSVATSVLNQLVSVVRTGLHSRIQVCHRDIKPENVLINPSSLHVVLFDFGLSTHYSDSEAKLTTCCGSPAYHSPELFLSLKRPPGSVRYHGPEIDIWCIGVTLLRCLTGQKYPLGISSNSLRHMSDKSIDALLSVEYRGLRRVLAGFLDMDGPTRMQAFAQYTLEGLDEPQQSGEAARDGNDSLSVKVKFKSTTFVKCDATHTLYLPIVFAPTGSPSDSPQLDSKDASGFSASFEEVERGRRPSRQDSPPALPAISDMQANLQTSGLNADQACLTLDNPTAQPFDRTVSFLKYALRCAGILYHVVSHGTTVSGASSPSASPYSSVDLEQRQSYAMTPLVASAQGDTVHLRCVIELDESTYQRLSIKSQATSALQAALKRPALQRAMTSHRSSSTPPLRDKASKESDKTSRSPRVYCIAFWLSFSGVMTLPTTPARVKQPRSRKSSNAPDTSSSAPSQIVVRASDTRIIEHVQSALSIGSRLSTASHSPTLAYRPSKTRASHRQSLVIETKARPAHTRSVSVDVLAQRLASEDAPTTPSLAPSPEEVGAIGPLGRILNFARGAIPTRQVAGSTKLAEAEGARLQSTAEQLSHARHAARGEPDASPTGTDASKAASAILAQDVHICHDTAGLHASSLRFFLRSATRQRPAMLLRAILALASHAILLVLAIPTANQHDQLGEDTAISKAALTTKLFNAIEDVAAINHDGLVFEAICTIPVNRQPPLSIKTVGEGSLYFLTKGREGIKLNWQTPTIIKTELGGPEGDKQSDANYLLELILLGAYPPGHKDRGLARVQIMASWLWCLLRDKSVSLRRDRRVTDERWSERYDCVVSLPASYVANQDSAV</sequence>
<dbReference type="GO" id="GO:0035556">
    <property type="term" value="P:intracellular signal transduction"/>
    <property type="evidence" value="ECO:0007669"/>
    <property type="project" value="TreeGrafter"/>
</dbReference>
<dbReference type="HOGENOM" id="CLU_254111_0_0_1"/>
<dbReference type="Gene3D" id="1.10.510.10">
    <property type="entry name" value="Transferase(Phosphotransferase) domain 1"/>
    <property type="match status" value="1"/>
</dbReference>
<evidence type="ECO:0000313" key="10">
    <source>
        <dbReference type="EMBL" id="GAA98806.1"/>
    </source>
</evidence>
<keyword evidence="5" id="KW-0418">Kinase</keyword>
<feature type="region of interest" description="Disordered" evidence="8">
    <location>
        <begin position="941"/>
        <end position="969"/>
    </location>
</feature>
<dbReference type="Proteomes" id="UP000009131">
    <property type="component" value="Unassembled WGS sequence"/>
</dbReference>
<feature type="compositionally biased region" description="Polar residues" evidence="8">
    <location>
        <begin position="1005"/>
        <end position="1017"/>
    </location>
</feature>
<feature type="binding site" evidence="7">
    <location>
        <position position="491"/>
    </location>
    <ligand>
        <name>ATP</name>
        <dbReference type="ChEBI" id="CHEBI:30616"/>
    </ligand>
</feature>
<feature type="compositionally biased region" description="Basic and acidic residues" evidence="8">
    <location>
        <begin position="797"/>
        <end position="806"/>
    </location>
</feature>
<dbReference type="EMBL" id="BABT02000165">
    <property type="protein sequence ID" value="GAA98806.1"/>
    <property type="molecule type" value="Genomic_DNA"/>
</dbReference>
<dbReference type="PROSITE" id="PS00108">
    <property type="entry name" value="PROTEIN_KINASE_ST"/>
    <property type="match status" value="1"/>
</dbReference>
<feature type="compositionally biased region" description="Polar residues" evidence="8">
    <location>
        <begin position="345"/>
        <end position="372"/>
    </location>
</feature>
<evidence type="ECO:0000256" key="7">
    <source>
        <dbReference type="PROSITE-ProRule" id="PRU10141"/>
    </source>
</evidence>
<reference evidence="10 11" key="1">
    <citation type="journal article" date="2011" name="J. Gen. Appl. Microbiol.">
        <title>Draft genome sequencing of the enigmatic basidiomycete Mixia osmundae.</title>
        <authorList>
            <person name="Nishida H."/>
            <person name="Nagatsuka Y."/>
            <person name="Sugiyama J."/>
        </authorList>
    </citation>
    <scope>NUCLEOTIDE SEQUENCE [LARGE SCALE GENOMIC DNA]</scope>
    <source>
        <strain evidence="11">CBS 9802 / IAM 14324 / JCM 22182 / KY 12970</strain>
    </source>
</reference>
<dbReference type="SMART" id="SM00220">
    <property type="entry name" value="S_TKc"/>
    <property type="match status" value="1"/>
</dbReference>
<comment type="caution">
    <text evidence="10">The sequence shown here is derived from an EMBL/GenBank/DDBJ whole genome shotgun (WGS) entry which is preliminary data.</text>
</comment>
<feature type="compositionally biased region" description="Low complexity" evidence="8">
    <location>
        <begin position="329"/>
        <end position="344"/>
    </location>
</feature>
<keyword evidence="11" id="KW-1185">Reference proteome</keyword>
<keyword evidence="6 7" id="KW-0067">ATP-binding</keyword>
<dbReference type="PANTHER" id="PTHR24346">
    <property type="entry name" value="MAP/MICROTUBULE AFFINITY-REGULATING KINASE"/>
    <property type="match status" value="1"/>
</dbReference>
<feature type="region of interest" description="Disordered" evidence="8">
    <location>
        <begin position="264"/>
        <end position="410"/>
    </location>
</feature>
<feature type="compositionally biased region" description="Polar residues" evidence="8">
    <location>
        <begin position="946"/>
        <end position="956"/>
    </location>
</feature>
<dbReference type="GO" id="GO:0005524">
    <property type="term" value="F:ATP binding"/>
    <property type="evidence" value="ECO:0007669"/>
    <property type="project" value="UniProtKB-UniRule"/>
</dbReference>
<evidence type="ECO:0000256" key="5">
    <source>
        <dbReference type="ARBA" id="ARBA00022777"/>
    </source>
</evidence>
<feature type="region of interest" description="Disordered" evidence="8">
    <location>
        <begin position="776"/>
        <end position="814"/>
    </location>
</feature>
<evidence type="ECO:0000256" key="4">
    <source>
        <dbReference type="ARBA" id="ARBA00022741"/>
    </source>
</evidence>
<dbReference type="SUPFAM" id="SSF56112">
    <property type="entry name" value="Protein kinase-like (PK-like)"/>
    <property type="match status" value="1"/>
</dbReference>
<dbReference type="InParanoid" id="G7E7J6"/>
<dbReference type="InterPro" id="IPR027850">
    <property type="entry name" value="DUF4504"/>
</dbReference>
<evidence type="ECO:0000256" key="1">
    <source>
        <dbReference type="ARBA" id="ARBA00010791"/>
    </source>
</evidence>
<gene>
    <name evidence="10" type="primary">Mo05494</name>
    <name evidence="10" type="ORF">E5Q_05494</name>
</gene>
<evidence type="ECO:0000256" key="8">
    <source>
        <dbReference type="SAM" id="MobiDB-lite"/>
    </source>
</evidence>
<evidence type="ECO:0000313" key="11">
    <source>
        <dbReference type="Proteomes" id="UP000009131"/>
    </source>
</evidence>